<feature type="region of interest" description="Disordered" evidence="1">
    <location>
        <begin position="35"/>
        <end position="130"/>
    </location>
</feature>
<proteinExistence type="predicted"/>
<dbReference type="Proteomes" id="UP001460270">
    <property type="component" value="Unassembled WGS sequence"/>
</dbReference>
<keyword evidence="3" id="KW-1185">Reference proteome</keyword>
<accession>A0AAW0PDV8</accession>
<feature type="compositionally biased region" description="Polar residues" evidence="1">
    <location>
        <begin position="114"/>
        <end position="123"/>
    </location>
</feature>
<evidence type="ECO:0000256" key="1">
    <source>
        <dbReference type="SAM" id="MobiDB-lite"/>
    </source>
</evidence>
<reference evidence="3" key="1">
    <citation type="submission" date="2024-04" db="EMBL/GenBank/DDBJ databases">
        <title>Salinicola lusitanus LLJ914,a marine bacterium isolated from the Okinawa Trough.</title>
        <authorList>
            <person name="Li J."/>
        </authorList>
    </citation>
    <scope>NUCLEOTIDE SEQUENCE [LARGE SCALE GENOMIC DNA]</scope>
</reference>
<name>A0AAW0PDV8_9GOBI</name>
<evidence type="ECO:0000313" key="3">
    <source>
        <dbReference type="Proteomes" id="UP001460270"/>
    </source>
</evidence>
<gene>
    <name evidence="2" type="ORF">WMY93_007739</name>
</gene>
<sequence>MVHYERDSVSVTTVRQPRNRLNIDMPLQQLFQSLTNSMSAKNITSEESRGNKGGPLHKKRPGRVPNGLRFNTSQTNHQHVPSDQENNPRLAQAPGKRKKKHINKKRSMAAYLKNQRQYANSSFHSHEPDL</sequence>
<dbReference type="EMBL" id="JBBPFD010000005">
    <property type="protein sequence ID" value="KAK7925429.1"/>
    <property type="molecule type" value="Genomic_DNA"/>
</dbReference>
<dbReference type="AlphaFoldDB" id="A0AAW0PDV8"/>
<feature type="compositionally biased region" description="Basic residues" evidence="1">
    <location>
        <begin position="95"/>
        <end position="107"/>
    </location>
</feature>
<protein>
    <submittedName>
        <fullName evidence="2">Uncharacterized protein</fullName>
    </submittedName>
</protein>
<evidence type="ECO:0000313" key="2">
    <source>
        <dbReference type="EMBL" id="KAK7925429.1"/>
    </source>
</evidence>
<comment type="caution">
    <text evidence="2">The sequence shown here is derived from an EMBL/GenBank/DDBJ whole genome shotgun (WGS) entry which is preliminary data.</text>
</comment>
<organism evidence="2 3">
    <name type="scientific">Mugilogobius chulae</name>
    <name type="common">yellowstripe goby</name>
    <dbReference type="NCBI Taxonomy" id="88201"/>
    <lineage>
        <taxon>Eukaryota</taxon>
        <taxon>Metazoa</taxon>
        <taxon>Chordata</taxon>
        <taxon>Craniata</taxon>
        <taxon>Vertebrata</taxon>
        <taxon>Euteleostomi</taxon>
        <taxon>Actinopterygii</taxon>
        <taxon>Neopterygii</taxon>
        <taxon>Teleostei</taxon>
        <taxon>Neoteleostei</taxon>
        <taxon>Acanthomorphata</taxon>
        <taxon>Gobiaria</taxon>
        <taxon>Gobiiformes</taxon>
        <taxon>Gobioidei</taxon>
        <taxon>Gobiidae</taxon>
        <taxon>Gobionellinae</taxon>
        <taxon>Mugilogobius</taxon>
    </lineage>
</organism>
<feature type="compositionally biased region" description="Polar residues" evidence="1">
    <location>
        <begin position="69"/>
        <end position="89"/>
    </location>
</feature>